<evidence type="ECO:0000313" key="2">
    <source>
        <dbReference type="EMBL" id="VAV95861.1"/>
    </source>
</evidence>
<dbReference type="InterPro" id="IPR024036">
    <property type="entry name" value="tRNA-dHydroUridine_Synthase_C"/>
</dbReference>
<reference evidence="2" key="1">
    <citation type="submission" date="2018-06" db="EMBL/GenBank/DDBJ databases">
        <authorList>
            <person name="Zhirakovskaya E."/>
        </authorList>
    </citation>
    <scope>NUCLEOTIDE SEQUENCE</scope>
</reference>
<proteinExistence type="predicted"/>
<dbReference type="Gene3D" id="1.10.1200.80">
    <property type="entry name" value="Putative flavin oxidoreducatase, domain 2"/>
    <property type="match status" value="1"/>
</dbReference>
<dbReference type="InterPro" id="IPR035587">
    <property type="entry name" value="DUS-like_FMN-bd"/>
</dbReference>
<dbReference type="EMBL" id="UOEF01000219">
    <property type="protein sequence ID" value="VAV95861.1"/>
    <property type="molecule type" value="Genomic_DNA"/>
</dbReference>
<feature type="domain" description="DUS-like FMN-binding" evidence="1">
    <location>
        <begin position="1"/>
        <end position="84"/>
    </location>
</feature>
<accession>A0A3B0RXS7</accession>
<protein>
    <submittedName>
        <fullName evidence="2">tRNA-dihydrouridine synthase DusB</fullName>
    </submittedName>
</protein>
<feature type="non-terminal residue" evidence="2">
    <location>
        <position position="1"/>
    </location>
</feature>
<dbReference type="AlphaFoldDB" id="A0A3B0RXS7"/>
<dbReference type="GO" id="GO:0016491">
    <property type="term" value="F:oxidoreductase activity"/>
    <property type="evidence" value="ECO:0007669"/>
    <property type="project" value="InterPro"/>
</dbReference>
<name>A0A3B0RXS7_9ZZZZ</name>
<dbReference type="SUPFAM" id="SSF51395">
    <property type="entry name" value="FMN-linked oxidoreductases"/>
    <property type="match status" value="1"/>
</dbReference>
<evidence type="ECO:0000259" key="1">
    <source>
        <dbReference type="Pfam" id="PF01207"/>
    </source>
</evidence>
<dbReference type="Pfam" id="PF01207">
    <property type="entry name" value="Dus"/>
    <property type="match status" value="1"/>
</dbReference>
<sequence length="98" mass="11224">PWFLGQVMHWFATGEELSDPDIQTQYAVLAEHYREMMKLYGEDVGVKVARKHIGWYTKGLPGSAEFRNRANKEISASKVLSMLEEFYSPWLENAKAAA</sequence>
<organism evidence="2">
    <name type="scientific">hydrothermal vent metagenome</name>
    <dbReference type="NCBI Taxonomy" id="652676"/>
    <lineage>
        <taxon>unclassified sequences</taxon>
        <taxon>metagenomes</taxon>
        <taxon>ecological metagenomes</taxon>
    </lineage>
</organism>
<gene>
    <name evidence="2" type="ORF">MNBD_ALPHA04-1532</name>
</gene>